<keyword evidence="2" id="KW-1185">Reference proteome</keyword>
<evidence type="ECO:0000313" key="2">
    <source>
        <dbReference type="Proteomes" id="UP001318040"/>
    </source>
</evidence>
<accession>A0AAJ7TIR4</accession>
<dbReference type="KEGG" id="pmrn:116947224"/>
<reference evidence="3" key="1">
    <citation type="submission" date="2025-08" db="UniProtKB">
        <authorList>
            <consortium name="RefSeq"/>
        </authorList>
    </citation>
    <scope>IDENTIFICATION</scope>
    <source>
        <tissue evidence="3">Sperm</tissue>
    </source>
</reference>
<gene>
    <name evidence="3" type="primary">LOC116947224</name>
</gene>
<dbReference type="Proteomes" id="UP001318040">
    <property type="component" value="Chromosome 29"/>
</dbReference>
<feature type="region of interest" description="Disordered" evidence="1">
    <location>
        <begin position="31"/>
        <end position="62"/>
    </location>
</feature>
<organism evidence="2 3">
    <name type="scientific">Petromyzon marinus</name>
    <name type="common">Sea lamprey</name>
    <dbReference type="NCBI Taxonomy" id="7757"/>
    <lineage>
        <taxon>Eukaryota</taxon>
        <taxon>Metazoa</taxon>
        <taxon>Chordata</taxon>
        <taxon>Craniata</taxon>
        <taxon>Vertebrata</taxon>
        <taxon>Cyclostomata</taxon>
        <taxon>Hyperoartia</taxon>
        <taxon>Petromyzontiformes</taxon>
        <taxon>Petromyzontidae</taxon>
        <taxon>Petromyzon</taxon>
    </lineage>
</organism>
<dbReference type="RefSeq" id="XP_032818619.1">
    <property type="nucleotide sequence ID" value="XM_032962728.1"/>
</dbReference>
<proteinExistence type="predicted"/>
<dbReference type="CTD" id="116947224"/>
<feature type="compositionally biased region" description="Basic and acidic residues" evidence="1">
    <location>
        <begin position="94"/>
        <end position="104"/>
    </location>
</feature>
<feature type="region of interest" description="Disordered" evidence="1">
    <location>
        <begin position="77"/>
        <end position="129"/>
    </location>
</feature>
<evidence type="ECO:0000256" key="1">
    <source>
        <dbReference type="SAM" id="MobiDB-lite"/>
    </source>
</evidence>
<protein>
    <submittedName>
        <fullName evidence="3">Uncharacterized protein LOC116947224 isoform X1</fullName>
    </submittedName>
</protein>
<dbReference type="AlphaFoldDB" id="A0AAJ7TIR4"/>
<feature type="compositionally biased region" description="Basic and acidic residues" evidence="1">
    <location>
        <begin position="113"/>
        <end position="129"/>
    </location>
</feature>
<evidence type="ECO:0000313" key="3">
    <source>
        <dbReference type="RefSeq" id="XP_032818619.1"/>
    </source>
</evidence>
<name>A0AAJ7TIR4_PETMA</name>
<sequence length="197" mass="21809">MLYNALCTYLQKLVCMYIDCHASYTKRQCGWTRGSRERQKPKNPRARRGFPGSATPPLQQPRGHVVVATTWPNHVATWRGPWPGWQEPRSTGRGSEKGRGKAEPMEPVQLQKRQREEGGDTQHHGPDSKRLCRGCASAQFPTSLPQGRPGQLTQTDMRAAGRPEAMQMEPGVLGSTPQVCPRCLAGESGHINHMGSS</sequence>